<comment type="caution">
    <text evidence="11">The sequence shown here is derived from an EMBL/GenBank/DDBJ whole genome shotgun (WGS) entry which is preliminary data.</text>
</comment>
<dbReference type="Proteomes" id="UP000663887">
    <property type="component" value="Unassembled WGS sequence"/>
</dbReference>
<dbReference type="Proteomes" id="UP000663856">
    <property type="component" value="Unassembled WGS sequence"/>
</dbReference>
<dbReference type="Gene3D" id="1.10.510.10">
    <property type="entry name" value="Transferase(Phosphotransferase) domain 1"/>
    <property type="match status" value="1"/>
</dbReference>
<dbReference type="PANTHER" id="PTHR24355">
    <property type="entry name" value="G PROTEIN-COUPLED RECEPTOR KINASE/RIBOSOMAL PROTEIN S6 KINASE"/>
    <property type="match status" value="1"/>
</dbReference>
<evidence type="ECO:0000256" key="3">
    <source>
        <dbReference type="ARBA" id="ARBA00022741"/>
    </source>
</evidence>
<feature type="region of interest" description="Disordered" evidence="6">
    <location>
        <begin position="1"/>
        <end position="69"/>
    </location>
</feature>
<organism evidence="11 16">
    <name type="scientific">Rotaria magnacalcarata</name>
    <dbReference type="NCBI Taxonomy" id="392030"/>
    <lineage>
        <taxon>Eukaryota</taxon>
        <taxon>Metazoa</taxon>
        <taxon>Spiralia</taxon>
        <taxon>Gnathifera</taxon>
        <taxon>Rotifera</taxon>
        <taxon>Eurotatoria</taxon>
        <taxon>Bdelloidea</taxon>
        <taxon>Philodinida</taxon>
        <taxon>Philodinidae</taxon>
        <taxon>Rotaria</taxon>
    </lineage>
</organism>
<keyword evidence="1" id="KW-0723">Serine/threonine-protein kinase</keyword>
<evidence type="ECO:0000259" key="7">
    <source>
        <dbReference type="PROSITE" id="PS50011"/>
    </source>
</evidence>
<dbReference type="EMBL" id="CAJNRG010005734">
    <property type="protein sequence ID" value="CAF2080155.1"/>
    <property type="molecule type" value="Genomic_DNA"/>
</dbReference>
<dbReference type="GO" id="GO:0005524">
    <property type="term" value="F:ATP binding"/>
    <property type="evidence" value="ECO:0007669"/>
    <property type="project" value="UniProtKB-KW"/>
</dbReference>
<feature type="compositionally biased region" description="Basic residues" evidence="6">
    <location>
        <begin position="10"/>
        <end position="23"/>
    </location>
</feature>
<dbReference type="EMBL" id="CAJOBG010000556">
    <property type="protein sequence ID" value="CAF3829510.1"/>
    <property type="molecule type" value="Genomic_DNA"/>
</dbReference>
<dbReference type="OrthoDB" id="3205605at2759"/>
<evidence type="ECO:0000256" key="6">
    <source>
        <dbReference type="SAM" id="MobiDB-lite"/>
    </source>
</evidence>
<evidence type="ECO:0000313" key="10">
    <source>
        <dbReference type="EMBL" id="CAF2080098.1"/>
    </source>
</evidence>
<dbReference type="InterPro" id="IPR045270">
    <property type="entry name" value="STKc_AGC"/>
</dbReference>
<feature type="domain" description="Protein kinase" evidence="7">
    <location>
        <begin position="188"/>
        <end position="455"/>
    </location>
</feature>
<proteinExistence type="predicted"/>
<evidence type="ECO:0000313" key="12">
    <source>
        <dbReference type="EMBL" id="CAF3755103.1"/>
    </source>
</evidence>
<keyword evidence="15" id="KW-1185">Reference proteome</keyword>
<accession>A0A816S354</accession>
<evidence type="ECO:0000313" key="15">
    <source>
        <dbReference type="Proteomes" id="UP000663866"/>
    </source>
</evidence>
<evidence type="ECO:0000313" key="14">
    <source>
        <dbReference type="EMBL" id="CAF3928498.1"/>
    </source>
</evidence>
<dbReference type="Proteomes" id="UP000663824">
    <property type="component" value="Unassembled WGS sequence"/>
</dbReference>
<sequence>MGNKNSSSHFKNHQSKSFTHQRKSNNYITDNDHTNAKFDTTSLHQSKKNGPSPRFRRRHARQVHLDKKTKKLQTVSSYLNGSLQSIGDRTISLFSRSFNFLRPSLSSSPICLIENSRPESAIKNENYQPELNVGPHSGVYRNQSRRKLQTSSLRNPYRRSSTNFPVHGHETLFLPEFSIKGKITEADFEVIDIIAKGAFGNVIQVCSIHDKQIYAMKIMSKSQIVKDNAVQQVKDEVTIAQSCLSHPFVVHTHCYWQSRRYLYIITDYVENGELLSLWLRIRRFPQLIVKIYIAQVAMVLDYLHRKGIIYRDVKMENILLDEYGNIKIIDFGLSKWLSLGQKTSTICGTLQYIAPEVLSVRPYDHRVDWWSLGILMYACLFGEYPVAATKDHVTMANKVLNHSFNLPSMALDNKIQVKELLLKLLEKNPNQRLCSLDELRETSLMSQLDFNHVYAKYYSPLELLMNAKSQWRNEIGLHYNHRKHDYGNGKYSSSSSEEKTIYQNVDNRLFQKFSE</sequence>
<dbReference type="SMART" id="SM00220">
    <property type="entry name" value="S_TKc"/>
    <property type="match status" value="1"/>
</dbReference>
<dbReference type="InterPro" id="IPR000719">
    <property type="entry name" value="Prot_kinase_dom"/>
</dbReference>
<keyword evidence="4" id="KW-0418">Kinase</keyword>
<dbReference type="PROSITE" id="PS00108">
    <property type="entry name" value="PROTEIN_KINASE_ST"/>
    <property type="match status" value="1"/>
</dbReference>
<keyword evidence="3" id="KW-0547">Nucleotide-binding</keyword>
<dbReference type="CDD" id="cd05123">
    <property type="entry name" value="STKc_AGC"/>
    <property type="match status" value="1"/>
</dbReference>
<dbReference type="AlphaFoldDB" id="A0A816S354"/>
<feature type="compositionally biased region" description="Basic residues" evidence="6">
    <location>
        <begin position="54"/>
        <end position="69"/>
    </location>
</feature>
<dbReference type="Proteomes" id="UP000663866">
    <property type="component" value="Unassembled WGS sequence"/>
</dbReference>
<dbReference type="EMBL" id="CAJNRE010009180">
    <property type="protein sequence ID" value="CAF2080098.1"/>
    <property type="molecule type" value="Genomic_DNA"/>
</dbReference>
<evidence type="ECO:0000256" key="1">
    <source>
        <dbReference type="ARBA" id="ARBA00022527"/>
    </source>
</evidence>
<evidence type="ECO:0000313" key="11">
    <source>
        <dbReference type="EMBL" id="CAF2080155.1"/>
    </source>
</evidence>
<dbReference type="Gene3D" id="3.30.200.20">
    <property type="entry name" value="Phosphorylase Kinase, domain 1"/>
    <property type="match status" value="1"/>
</dbReference>
<dbReference type="InterPro" id="IPR008271">
    <property type="entry name" value="Ser/Thr_kinase_AS"/>
</dbReference>
<keyword evidence="5" id="KW-0067">ATP-binding</keyword>
<reference evidence="11" key="1">
    <citation type="submission" date="2021-02" db="EMBL/GenBank/DDBJ databases">
        <authorList>
            <person name="Nowell W R."/>
        </authorList>
    </citation>
    <scope>NUCLEOTIDE SEQUENCE</scope>
</reference>
<evidence type="ECO:0000256" key="5">
    <source>
        <dbReference type="ARBA" id="ARBA00022840"/>
    </source>
</evidence>
<name>A0A816S354_9BILA</name>
<protein>
    <recommendedName>
        <fullName evidence="7">Protein kinase domain-containing protein</fullName>
    </recommendedName>
</protein>
<dbReference type="EMBL" id="CAJOBI010002429">
    <property type="protein sequence ID" value="CAF3928498.1"/>
    <property type="molecule type" value="Genomic_DNA"/>
</dbReference>
<evidence type="ECO:0000256" key="2">
    <source>
        <dbReference type="ARBA" id="ARBA00022679"/>
    </source>
</evidence>
<evidence type="ECO:0000256" key="4">
    <source>
        <dbReference type="ARBA" id="ARBA00022777"/>
    </source>
</evidence>
<dbReference type="PROSITE" id="PS50011">
    <property type="entry name" value="PROTEIN_KINASE_DOM"/>
    <property type="match status" value="1"/>
</dbReference>
<dbReference type="EMBL" id="CAJNOW010013457">
    <property type="protein sequence ID" value="CAF1621203.1"/>
    <property type="molecule type" value="Genomic_DNA"/>
</dbReference>
<evidence type="ECO:0000313" key="13">
    <source>
        <dbReference type="EMBL" id="CAF3829510.1"/>
    </source>
</evidence>
<dbReference type="GO" id="GO:0004674">
    <property type="term" value="F:protein serine/threonine kinase activity"/>
    <property type="evidence" value="ECO:0007669"/>
    <property type="project" value="UniProtKB-KW"/>
</dbReference>
<keyword evidence="2" id="KW-0808">Transferase</keyword>
<dbReference type="Proteomes" id="UP000676336">
    <property type="component" value="Unassembled WGS sequence"/>
</dbReference>
<dbReference type="Pfam" id="PF00069">
    <property type="entry name" value="Pkinase"/>
    <property type="match status" value="1"/>
</dbReference>
<dbReference type="EMBL" id="CAJOBF010000133">
    <property type="protein sequence ID" value="CAF3755103.1"/>
    <property type="molecule type" value="Genomic_DNA"/>
</dbReference>
<dbReference type="PANTHER" id="PTHR24355:SF1">
    <property type="entry name" value="RIBOSOMAL PROTEIN S6 KINASE-RELATED PROTEIN"/>
    <property type="match status" value="1"/>
</dbReference>
<dbReference type="Proteomes" id="UP000663842">
    <property type="component" value="Unassembled WGS sequence"/>
</dbReference>
<dbReference type="EMBL" id="CAJNRF010003947">
    <property type="protein sequence ID" value="CAF2054062.1"/>
    <property type="molecule type" value="Genomic_DNA"/>
</dbReference>
<evidence type="ECO:0000313" key="8">
    <source>
        <dbReference type="EMBL" id="CAF1621203.1"/>
    </source>
</evidence>
<evidence type="ECO:0000313" key="9">
    <source>
        <dbReference type="EMBL" id="CAF2054062.1"/>
    </source>
</evidence>
<dbReference type="SUPFAM" id="SSF56112">
    <property type="entry name" value="Protein kinase-like (PK-like)"/>
    <property type="match status" value="1"/>
</dbReference>
<dbReference type="InterPro" id="IPR011009">
    <property type="entry name" value="Kinase-like_dom_sf"/>
</dbReference>
<dbReference type="Proteomes" id="UP000663834">
    <property type="component" value="Unassembled WGS sequence"/>
</dbReference>
<gene>
    <name evidence="8" type="ORF">KQP761_LOCUS24699</name>
    <name evidence="10" type="ORF">MBJ925_LOCUS18377</name>
    <name evidence="13" type="ORF">OVN521_LOCUS5560</name>
    <name evidence="14" type="ORF">SMN809_LOCUS8061</name>
    <name evidence="12" type="ORF">UXM345_LOCUS2232</name>
    <name evidence="9" type="ORF">WKI299_LOCUS10844</name>
    <name evidence="11" type="ORF">XDN619_LOCUS14514</name>
</gene>
<dbReference type="FunFam" id="3.30.200.20:FF:000042">
    <property type="entry name" value="Aurora kinase A"/>
    <property type="match status" value="1"/>
</dbReference>
<evidence type="ECO:0000313" key="16">
    <source>
        <dbReference type="Proteomes" id="UP000663887"/>
    </source>
</evidence>